<proteinExistence type="predicted"/>
<dbReference type="RefSeq" id="WP_057001891.1">
    <property type="nucleotide sequence ID" value="NZ_CAMTZZ010000062.1"/>
</dbReference>
<dbReference type="InterPro" id="IPR050270">
    <property type="entry name" value="DegV_domain_contain"/>
</dbReference>
<evidence type="ECO:0000313" key="2">
    <source>
        <dbReference type="EMBL" id="SEB89230.1"/>
    </source>
</evidence>
<dbReference type="AlphaFoldDB" id="A0AB38A7H7"/>
<dbReference type="SUPFAM" id="SSF82549">
    <property type="entry name" value="DAK1/DegV-like"/>
    <property type="match status" value="1"/>
</dbReference>
<gene>
    <name evidence="2" type="ORF">SAMN04489746_1237</name>
</gene>
<dbReference type="InterPro" id="IPR043168">
    <property type="entry name" value="DegV_C"/>
</dbReference>
<dbReference type="Gene3D" id="3.40.50.10170">
    <property type="match status" value="1"/>
</dbReference>
<keyword evidence="1" id="KW-0446">Lipid-binding</keyword>
<comment type="caution">
    <text evidence="2">The sequence shown here is derived from an EMBL/GenBank/DDBJ whole genome shotgun (WGS) entry which is preliminary data.</text>
</comment>
<dbReference type="PANTHER" id="PTHR33434">
    <property type="entry name" value="DEGV DOMAIN-CONTAINING PROTEIN DR_1986-RELATED"/>
    <property type="match status" value="1"/>
</dbReference>
<dbReference type="GO" id="GO:0008289">
    <property type="term" value="F:lipid binding"/>
    <property type="evidence" value="ECO:0007669"/>
    <property type="project" value="UniProtKB-KW"/>
</dbReference>
<dbReference type="Pfam" id="PF02645">
    <property type="entry name" value="DegV"/>
    <property type="match status" value="1"/>
</dbReference>
<dbReference type="PROSITE" id="PS51482">
    <property type="entry name" value="DEGV"/>
    <property type="match status" value="1"/>
</dbReference>
<dbReference type="PANTHER" id="PTHR33434:SF2">
    <property type="entry name" value="FATTY ACID-BINDING PROTEIN TM_1468"/>
    <property type="match status" value="1"/>
</dbReference>
<name>A0AB38A7H7_9ACTN</name>
<dbReference type="NCBIfam" id="TIGR00762">
    <property type="entry name" value="DegV"/>
    <property type="match status" value="1"/>
</dbReference>
<reference evidence="2 3" key="1">
    <citation type="submission" date="2016-10" db="EMBL/GenBank/DDBJ databases">
        <authorList>
            <person name="Varghese N."/>
            <person name="Submissions S."/>
        </authorList>
    </citation>
    <scope>NUCLEOTIDE SEQUENCE [LARGE SCALE GENOMIC DNA]</scope>
    <source>
        <strain evidence="2 3">DSM 20586</strain>
    </source>
</reference>
<evidence type="ECO:0000256" key="1">
    <source>
        <dbReference type="ARBA" id="ARBA00023121"/>
    </source>
</evidence>
<dbReference type="Gene3D" id="3.30.1180.10">
    <property type="match status" value="1"/>
</dbReference>
<protein>
    <submittedName>
        <fullName evidence="2">EDD domain protein, DegV family</fullName>
    </submittedName>
</protein>
<accession>A0AB38A7H7</accession>
<organism evidence="2 3">
    <name type="scientific">Atopobium minutum</name>
    <dbReference type="NCBI Taxonomy" id="1381"/>
    <lineage>
        <taxon>Bacteria</taxon>
        <taxon>Bacillati</taxon>
        <taxon>Actinomycetota</taxon>
        <taxon>Coriobacteriia</taxon>
        <taxon>Coriobacteriales</taxon>
        <taxon>Atopobiaceae</taxon>
        <taxon>Atopobium</taxon>
    </lineage>
</organism>
<dbReference type="Proteomes" id="UP000183687">
    <property type="component" value="Unassembled WGS sequence"/>
</dbReference>
<dbReference type="EMBL" id="FNSH01000001">
    <property type="protein sequence ID" value="SEB89230.1"/>
    <property type="molecule type" value="Genomic_DNA"/>
</dbReference>
<evidence type="ECO:0000313" key="3">
    <source>
        <dbReference type="Proteomes" id="UP000183687"/>
    </source>
</evidence>
<sequence>MNSQRIAILTDSGTDTGAAFAREHDVRIVPLTITYSDGSSFESTIDITSADVIARLDTEVPKTSLPSPHSILAALRKAKDDGYTQAIFITISSGLSSTNHTVQLISSEISDFAVHVLDTKNIGLGAGLVVQAAALLAEKGLELNEIMAKCKQLVNDTRLWFCTKTLSYLRKGGRISEATYRLGTILNIKPVITCDPEGMYAPVKKARGFEKALEEELKLAENHAKNFPRVAVGICVSNSAEIASYFESEVKKRLSNVTRLVFSSATPELLVHTGPDLVGICVQPDILA</sequence>
<dbReference type="InterPro" id="IPR003797">
    <property type="entry name" value="DegV"/>
</dbReference>